<dbReference type="InterPro" id="IPR038883">
    <property type="entry name" value="AN11006-like"/>
</dbReference>
<dbReference type="EMBL" id="JAVRQU010000013">
    <property type="protein sequence ID" value="KAK5696063.1"/>
    <property type="molecule type" value="Genomic_DNA"/>
</dbReference>
<dbReference type="InterPro" id="IPR045518">
    <property type="entry name" value="2EXR"/>
</dbReference>
<accession>A0AAN7ZT01</accession>
<organism evidence="2 3">
    <name type="scientific">Elasticomyces elasticus</name>
    <dbReference type="NCBI Taxonomy" id="574655"/>
    <lineage>
        <taxon>Eukaryota</taxon>
        <taxon>Fungi</taxon>
        <taxon>Dikarya</taxon>
        <taxon>Ascomycota</taxon>
        <taxon>Pezizomycotina</taxon>
        <taxon>Dothideomycetes</taxon>
        <taxon>Dothideomycetidae</taxon>
        <taxon>Mycosphaerellales</taxon>
        <taxon>Teratosphaeriaceae</taxon>
        <taxon>Elasticomyces</taxon>
    </lineage>
</organism>
<feature type="domain" description="2EXR" evidence="1">
    <location>
        <begin position="8"/>
        <end position="75"/>
    </location>
</feature>
<dbReference type="PANTHER" id="PTHR42085:SF1">
    <property type="entry name" value="F-BOX DOMAIN-CONTAINING PROTEIN"/>
    <property type="match status" value="1"/>
</dbReference>
<comment type="caution">
    <text evidence="2">The sequence shown here is derived from an EMBL/GenBank/DDBJ whole genome shotgun (WGS) entry which is preliminary data.</text>
</comment>
<evidence type="ECO:0000313" key="2">
    <source>
        <dbReference type="EMBL" id="KAK5696063.1"/>
    </source>
</evidence>
<evidence type="ECO:0000259" key="1">
    <source>
        <dbReference type="Pfam" id="PF20150"/>
    </source>
</evidence>
<reference evidence="2" key="1">
    <citation type="submission" date="2023-08" db="EMBL/GenBank/DDBJ databases">
        <title>Black Yeasts Isolated from many extreme environments.</title>
        <authorList>
            <person name="Coleine C."/>
            <person name="Stajich J.E."/>
            <person name="Selbmann L."/>
        </authorList>
    </citation>
    <scope>NUCLEOTIDE SEQUENCE</scope>
    <source>
        <strain evidence="2">CCFEE 5810</strain>
    </source>
</reference>
<dbReference type="PANTHER" id="PTHR42085">
    <property type="entry name" value="F-BOX DOMAIN-CONTAINING PROTEIN"/>
    <property type="match status" value="1"/>
</dbReference>
<evidence type="ECO:0000313" key="3">
    <source>
        <dbReference type="Proteomes" id="UP001310594"/>
    </source>
</evidence>
<name>A0AAN7ZT01_9PEZI</name>
<dbReference type="Proteomes" id="UP001310594">
    <property type="component" value="Unassembled WGS sequence"/>
</dbReference>
<proteinExistence type="predicted"/>
<gene>
    <name evidence="2" type="ORF">LTR97_008483</name>
</gene>
<dbReference type="Pfam" id="PF20150">
    <property type="entry name" value="2EXR"/>
    <property type="match status" value="1"/>
</dbReference>
<protein>
    <recommendedName>
        <fullName evidence="1">2EXR domain-containing protein</fullName>
    </recommendedName>
</protein>
<sequence length="194" mass="22003">MPPHLLTIPSELRTRIWELALNITDTPPVICPDSSKKGDTLKVSRYKFANRAMQPSLTRTNRQVRAETLPMFYRRNTFEVGWGLGRGWLHCIGENATHLRSLYATTWDKNTTAIVYLPAFVGTISRADVHVRAARKTNDITALIDFPNLGRNFDYPVNSVKAVIKDIFEGVSAEVIGPETWLRVLDRLDGYFVV</sequence>
<dbReference type="AlphaFoldDB" id="A0AAN7ZT01"/>